<dbReference type="InterPro" id="IPR054612">
    <property type="entry name" value="Phage_capsid-like_C"/>
</dbReference>
<evidence type="ECO:0000259" key="3">
    <source>
        <dbReference type="Pfam" id="PF26078"/>
    </source>
</evidence>
<comment type="caution">
    <text evidence="4">The sequence shown here is derived from an EMBL/GenBank/DDBJ whole genome shotgun (WGS) entry which is preliminary data.</text>
</comment>
<accession>A0ABT3K7W9</accession>
<name>A0ABT3K7W9_9PROT</name>
<dbReference type="PANTHER" id="PTHR37829:SF3">
    <property type="entry name" value="PROTEIN JAYE-RELATED"/>
    <property type="match status" value="1"/>
</dbReference>
<dbReference type="InterPro" id="IPR058531">
    <property type="entry name" value="Baseplate_J_M"/>
</dbReference>
<dbReference type="InterPro" id="IPR024455">
    <property type="entry name" value="Phage_capsid"/>
</dbReference>
<feature type="domain" description="Baseplate J-like central" evidence="3">
    <location>
        <begin position="200"/>
        <end position="292"/>
    </location>
</feature>
<evidence type="ECO:0000313" key="4">
    <source>
        <dbReference type="EMBL" id="MCW4591520.1"/>
    </source>
</evidence>
<dbReference type="RefSeq" id="WP_265176115.1">
    <property type="nucleotide sequence ID" value="NZ_JANGSQ010000108.1"/>
</dbReference>
<proteinExistence type="predicted"/>
<evidence type="ECO:0000259" key="2">
    <source>
        <dbReference type="Pfam" id="PF05065"/>
    </source>
</evidence>
<dbReference type="NCBIfam" id="TIGR01554">
    <property type="entry name" value="major_cap_HK97"/>
    <property type="match status" value="1"/>
</dbReference>
<keyword evidence="5" id="KW-1185">Reference proteome</keyword>
<dbReference type="Proteomes" id="UP001526337">
    <property type="component" value="Unassembled WGS sequence"/>
</dbReference>
<dbReference type="Pfam" id="PF05065">
    <property type="entry name" value="Phage_capsid"/>
    <property type="match status" value="1"/>
</dbReference>
<dbReference type="PANTHER" id="PTHR37829">
    <property type="entry name" value="PHAGE-LIKE ELEMENT PBSX PROTEIN XKDT"/>
    <property type="match status" value="1"/>
</dbReference>
<protein>
    <submittedName>
        <fullName evidence="4">Phage major capsid protein</fullName>
    </submittedName>
</protein>
<sequence>MLQGMLLLLENGMSMMIRPTWITTPSVKMYLMTLRDGVGNFVFRDELSGDDPRLMGHPLKISQQLPSNINTGTTAAPVNNGAYIFMADMKDVVIADTYEIYIDASDVAVYQDTSGAQVSAFRRDQTVFRVISEHDFGLRHQASLAVATVPGWAPTGYTPNGGAAYYVQAPTVTSIVTSGTDQETEDAFKARYLARYASSAQGGSATDYENWALDVPGVTRAWCGSPGLCGDATVPVYVMMDDANASNGGFPRGTNGTSSVDNRYTPATQDLLTVANALQSEKPVTDIVVAMAPQPYPIDITLTGLDGISTDMKTDINAALADLFLRVGTPLGMTVQGSQIAGALNAIPDIPAFSVIAPVGSISVPVGYLPTAAEPTYQ</sequence>
<dbReference type="SUPFAM" id="SSF56563">
    <property type="entry name" value="Major capsid protein gp5"/>
    <property type="match status" value="1"/>
</dbReference>
<reference evidence="4 5" key="1">
    <citation type="submission" date="2022-07" db="EMBL/GenBank/DDBJ databases">
        <title>Genome stability of Gluconacetobacter entanii AV429.</title>
        <authorList>
            <person name="Trcek J."/>
            <person name="Cepec E."/>
        </authorList>
    </citation>
    <scope>NUCLEOTIDE SEQUENCE [LARGE SCALE GENOMIC DNA]</scope>
    <source>
        <strain evidence="4 5">AV429_2022</strain>
    </source>
</reference>
<dbReference type="Pfam" id="PF26078">
    <property type="entry name" value="Baseplate_J_M"/>
    <property type="match status" value="1"/>
</dbReference>
<dbReference type="EMBL" id="JANGSQ010000108">
    <property type="protein sequence ID" value="MCW4591520.1"/>
    <property type="molecule type" value="Genomic_DNA"/>
</dbReference>
<evidence type="ECO:0000313" key="5">
    <source>
        <dbReference type="Proteomes" id="UP001526337"/>
    </source>
</evidence>
<organism evidence="4 5">
    <name type="scientific">Gluconacetobacter entanii</name>
    <dbReference type="NCBI Taxonomy" id="108528"/>
    <lineage>
        <taxon>Bacteria</taxon>
        <taxon>Pseudomonadati</taxon>
        <taxon>Pseudomonadota</taxon>
        <taxon>Alphaproteobacteria</taxon>
        <taxon>Acetobacterales</taxon>
        <taxon>Acetobacteraceae</taxon>
        <taxon>Gluconacetobacter</taxon>
    </lineage>
</organism>
<feature type="domain" description="Phage capsid-like C-terminal" evidence="2">
    <location>
        <begin position="20"/>
        <end position="148"/>
    </location>
</feature>
<gene>
    <name evidence="4" type="ORF">NO263_13110</name>
</gene>
<comment type="subcellular location">
    <subcellularLocation>
        <location evidence="1">Virion</location>
    </subcellularLocation>
</comment>
<evidence type="ECO:0000256" key="1">
    <source>
        <dbReference type="ARBA" id="ARBA00004328"/>
    </source>
</evidence>
<dbReference type="InterPro" id="IPR052399">
    <property type="entry name" value="Phage_Baseplate_Assmbl_Protein"/>
</dbReference>